<keyword evidence="7" id="KW-0479">Metal-binding</keyword>
<comment type="caution">
    <text evidence="7">Lacks conserved residue(s) required for the propagation of feature annotation.</text>
</comment>
<comment type="similarity">
    <text evidence="7 8">Belongs to the ferrochelatase family.</text>
</comment>
<comment type="catalytic activity">
    <reaction evidence="6">
        <text>Fe-coproporphyrin III + 2 H(+) = coproporphyrin III + Fe(2+)</text>
        <dbReference type="Rhea" id="RHEA:49572"/>
        <dbReference type="ChEBI" id="CHEBI:15378"/>
        <dbReference type="ChEBI" id="CHEBI:29033"/>
        <dbReference type="ChEBI" id="CHEBI:68438"/>
        <dbReference type="ChEBI" id="CHEBI:131725"/>
        <dbReference type="EC" id="4.99.1.9"/>
    </reaction>
    <physiologicalReaction direction="right-to-left" evidence="6">
        <dbReference type="Rhea" id="RHEA:49574"/>
    </physiologicalReaction>
</comment>
<comment type="pathway">
    <text evidence="1 7">Porphyrin-containing compound metabolism; protoheme biosynthesis.</text>
</comment>
<gene>
    <name evidence="7" type="primary">cpfC</name>
    <name evidence="10" type="ORF">HNR09_000995</name>
</gene>
<feature type="binding site" evidence="7">
    <location>
        <position position="91"/>
    </location>
    <ligand>
        <name>Fe-coproporphyrin III</name>
        <dbReference type="ChEBI" id="CHEBI:68438"/>
    </ligand>
</feature>
<evidence type="ECO:0000256" key="8">
    <source>
        <dbReference type="RuleBase" id="RU004185"/>
    </source>
</evidence>
<evidence type="ECO:0000256" key="2">
    <source>
        <dbReference type="ARBA" id="ARBA00023004"/>
    </source>
</evidence>
<dbReference type="EMBL" id="JACCFY010000001">
    <property type="protein sequence ID" value="NYJ77584.1"/>
    <property type="molecule type" value="Genomic_DNA"/>
</dbReference>
<keyword evidence="2 7" id="KW-0408">Iron</keyword>
<evidence type="ECO:0000256" key="3">
    <source>
        <dbReference type="ARBA" id="ARBA00023133"/>
    </source>
</evidence>
<dbReference type="SUPFAM" id="SSF53800">
    <property type="entry name" value="Chelatase"/>
    <property type="match status" value="1"/>
</dbReference>
<dbReference type="AlphaFoldDB" id="A0A7Z0K8F7"/>
<name>A0A7Z0K8F7_9MICC</name>
<dbReference type="GO" id="GO:0005737">
    <property type="term" value="C:cytoplasm"/>
    <property type="evidence" value="ECO:0007669"/>
    <property type="project" value="UniProtKB-SubCell"/>
</dbReference>
<feature type="binding site" evidence="7">
    <location>
        <position position="160"/>
    </location>
    <ligand>
        <name>Fe-coproporphyrin III</name>
        <dbReference type="ChEBI" id="CHEBI:68438"/>
    </ligand>
</feature>
<dbReference type="CDD" id="cd00419">
    <property type="entry name" value="Ferrochelatase_C"/>
    <property type="match status" value="1"/>
</dbReference>
<keyword evidence="5 7" id="KW-0627">Porphyrin biosynthesis</keyword>
<evidence type="ECO:0000256" key="9">
    <source>
        <dbReference type="SAM" id="MobiDB-lite"/>
    </source>
</evidence>
<feature type="binding site" evidence="7">
    <location>
        <position position="321"/>
    </location>
    <ligand>
        <name>Fe(2+)</name>
        <dbReference type="ChEBI" id="CHEBI:29033"/>
    </ligand>
</feature>
<comment type="caution">
    <text evidence="10">The sequence shown here is derived from an EMBL/GenBank/DDBJ whole genome shotgun (WGS) entry which is preliminary data.</text>
</comment>
<keyword evidence="11" id="KW-1185">Reference proteome</keyword>
<dbReference type="RefSeq" id="WP_179541044.1">
    <property type="nucleotide sequence ID" value="NZ_BAAALL010000004.1"/>
</dbReference>
<dbReference type="Gene3D" id="3.40.50.1400">
    <property type="match status" value="2"/>
</dbReference>
<dbReference type="InterPro" id="IPR033644">
    <property type="entry name" value="Ferrochelatase_C"/>
</dbReference>
<dbReference type="HAMAP" id="MF_00323">
    <property type="entry name" value="Ferrochelatase"/>
    <property type="match status" value="1"/>
</dbReference>
<dbReference type="PANTHER" id="PTHR11108">
    <property type="entry name" value="FERROCHELATASE"/>
    <property type="match status" value="1"/>
</dbReference>
<evidence type="ECO:0000256" key="1">
    <source>
        <dbReference type="ARBA" id="ARBA00004744"/>
    </source>
</evidence>
<comment type="function">
    <text evidence="7">Involved in coproporphyrin-dependent heme b biosynthesis. Catalyzes the insertion of ferrous iron into coproporphyrin III to form Fe-coproporphyrin III.</text>
</comment>
<evidence type="ECO:0000256" key="4">
    <source>
        <dbReference type="ARBA" id="ARBA00023239"/>
    </source>
</evidence>
<dbReference type="UniPathway" id="UPA00252"/>
<dbReference type="GO" id="GO:0004325">
    <property type="term" value="F:ferrochelatase activity"/>
    <property type="evidence" value="ECO:0007669"/>
    <property type="project" value="UniProtKB-UniRule"/>
</dbReference>
<evidence type="ECO:0000313" key="10">
    <source>
        <dbReference type="EMBL" id="NYJ77584.1"/>
    </source>
</evidence>
<dbReference type="PANTHER" id="PTHR11108:SF1">
    <property type="entry name" value="FERROCHELATASE, MITOCHONDRIAL"/>
    <property type="match status" value="1"/>
</dbReference>
<dbReference type="InterPro" id="IPR033659">
    <property type="entry name" value="Ferrochelatase_N"/>
</dbReference>
<proteinExistence type="inferred from homology"/>
<dbReference type="GO" id="GO:0046872">
    <property type="term" value="F:metal ion binding"/>
    <property type="evidence" value="ECO:0007669"/>
    <property type="project" value="UniProtKB-KW"/>
</dbReference>
<reference evidence="10 11" key="1">
    <citation type="submission" date="2020-07" db="EMBL/GenBank/DDBJ databases">
        <title>Sequencing the genomes of 1000 actinobacteria strains.</title>
        <authorList>
            <person name="Klenk H.-P."/>
        </authorList>
    </citation>
    <scope>NUCLEOTIDE SEQUENCE [LARGE SCALE GENOMIC DNA]</scope>
    <source>
        <strain evidence="10 11">DSM 15475</strain>
    </source>
</reference>
<keyword evidence="3 7" id="KW-0350">Heme biosynthesis</keyword>
<dbReference type="Proteomes" id="UP000535437">
    <property type="component" value="Unassembled WGS sequence"/>
</dbReference>
<sequence>MPDPTRDPALTPHAHTTSSAQVPHATEASASGAPYVLTAQEYDAVLLAGFGGPEGQEDVLPFLRNVTRGRGIPDERLEEVATHYRHFGGVSPINEHNRQLREAIEAEMRSRGMELPIYWGNRNWAPYLEDVVQEAAAAGHTRLLAVATSAYSSYSSCRQYREDFARAVLDTGLAGVVRIDKVRQFFDVPGFVQPFAEGVAEALRGFAGQGFAAEEIRVLFATHSIPTADAERSGPQELGLGEGGAYAAQHLAVGEQIMGRLRAEDVAGDGTGWELVYQSRSGPPSQPWLEPDVCDRIAELPGEGVKAVAVVPLGFLSDHMEVLWDLDEEAMEAAEEAGLRAVRTPTPGVHQAFVSSLVDLVQERMEAVPVSERPHLTELGPWYDVCRPGCCENVRRGFSPVAAGVVP</sequence>
<dbReference type="EC" id="4.99.1.9" evidence="7"/>
<comment type="subcellular location">
    <subcellularLocation>
        <location evidence="7">Cytoplasm</location>
    </subcellularLocation>
</comment>
<dbReference type="Pfam" id="PF00762">
    <property type="entry name" value="Ferrochelatase"/>
    <property type="match status" value="1"/>
</dbReference>
<evidence type="ECO:0000256" key="7">
    <source>
        <dbReference type="HAMAP-Rule" id="MF_00323"/>
    </source>
</evidence>
<keyword evidence="7" id="KW-0963">Cytoplasm</keyword>
<evidence type="ECO:0000313" key="11">
    <source>
        <dbReference type="Proteomes" id="UP000535437"/>
    </source>
</evidence>
<feature type="binding site" evidence="7">
    <location>
        <position position="223"/>
    </location>
    <ligand>
        <name>Fe(2+)</name>
        <dbReference type="ChEBI" id="CHEBI:29033"/>
    </ligand>
</feature>
<dbReference type="NCBIfam" id="NF000689">
    <property type="entry name" value="PRK00035.2-1"/>
    <property type="match status" value="1"/>
</dbReference>
<dbReference type="InterPro" id="IPR001015">
    <property type="entry name" value="Ferrochelatase"/>
</dbReference>
<evidence type="ECO:0000256" key="6">
    <source>
        <dbReference type="ARBA" id="ARBA00024536"/>
    </source>
</evidence>
<protein>
    <recommendedName>
        <fullName evidence="7">Coproporphyrin III ferrochelatase</fullName>
        <ecNumber evidence="7">4.99.1.9</ecNumber>
    </recommendedName>
</protein>
<evidence type="ECO:0000256" key="5">
    <source>
        <dbReference type="ARBA" id="ARBA00023244"/>
    </source>
</evidence>
<keyword evidence="4 7" id="KW-0456">Lyase</keyword>
<dbReference type="CDD" id="cd03411">
    <property type="entry name" value="Ferrochelatase_N"/>
    <property type="match status" value="1"/>
</dbReference>
<dbReference type="GO" id="GO:0006783">
    <property type="term" value="P:heme biosynthetic process"/>
    <property type="evidence" value="ECO:0007669"/>
    <property type="project" value="UniProtKB-UniRule"/>
</dbReference>
<accession>A0A7Z0K8F7</accession>
<feature type="region of interest" description="Disordered" evidence="9">
    <location>
        <begin position="1"/>
        <end position="26"/>
    </location>
</feature>
<organism evidence="10 11">
    <name type="scientific">Nesterenkonia xinjiangensis</name>
    <dbReference type="NCBI Taxonomy" id="225327"/>
    <lineage>
        <taxon>Bacteria</taxon>
        <taxon>Bacillati</taxon>
        <taxon>Actinomycetota</taxon>
        <taxon>Actinomycetes</taxon>
        <taxon>Micrococcales</taxon>
        <taxon>Micrococcaceae</taxon>
        <taxon>Nesterenkonia</taxon>
    </lineage>
</organism>